<evidence type="ECO:0000313" key="3">
    <source>
        <dbReference type="Proteomes" id="UP000765509"/>
    </source>
</evidence>
<feature type="region of interest" description="Disordered" evidence="1">
    <location>
        <begin position="15"/>
        <end position="39"/>
    </location>
</feature>
<evidence type="ECO:0000313" key="2">
    <source>
        <dbReference type="EMBL" id="MBW0578345.1"/>
    </source>
</evidence>
<feature type="compositionally biased region" description="Low complexity" evidence="1">
    <location>
        <begin position="246"/>
        <end position="255"/>
    </location>
</feature>
<reference evidence="2" key="1">
    <citation type="submission" date="2021-03" db="EMBL/GenBank/DDBJ databases">
        <title>Draft genome sequence of rust myrtle Austropuccinia psidii MF-1, a brazilian biotype.</title>
        <authorList>
            <person name="Quecine M.C."/>
            <person name="Pachon D.M.R."/>
            <person name="Bonatelli M.L."/>
            <person name="Correr F.H."/>
            <person name="Franceschini L.M."/>
            <person name="Leite T.F."/>
            <person name="Margarido G.R.A."/>
            <person name="Almeida C.A."/>
            <person name="Ferrarezi J.A."/>
            <person name="Labate C.A."/>
        </authorList>
    </citation>
    <scope>NUCLEOTIDE SEQUENCE</scope>
    <source>
        <strain evidence="2">MF-1</strain>
    </source>
</reference>
<accession>A0A9Q3PZ02</accession>
<feature type="compositionally biased region" description="Polar residues" evidence="1">
    <location>
        <begin position="15"/>
        <end position="36"/>
    </location>
</feature>
<evidence type="ECO:0000256" key="1">
    <source>
        <dbReference type="SAM" id="MobiDB-lite"/>
    </source>
</evidence>
<feature type="non-terminal residue" evidence="2">
    <location>
        <position position="1"/>
    </location>
</feature>
<gene>
    <name evidence="2" type="ORF">O181_118060</name>
</gene>
<organism evidence="2 3">
    <name type="scientific">Austropuccinia psidii MF-1</name>
    <dbReference type="NCBI Taxonomy" id="1389203"/>
    <lineage>
        <taxon>Eukaryota</taxon>
        <taxon>Fungi</taxon>
        <taxon>Dikarya</taxon>
        <taxon>Basidiomycota</taxon>
        <taxon>Pucciniomycotina</taxon>
        <taxon>Pucciniomycetes</taxon>
        <taxon>Pucciniales</taxon>
        <taxon>Sphaerophragmiaceae</taxon>
        <taxon>Austropuccinia</taxon>
    </lineage>
</organism>
<proteinExistence type="predicted"/>
<dbReference type="EMBL" id="AVOT02102580">
    <property type="protein sequence ID" value="MBW0578345.1"/>
    <property type="molecule type" value="Genomic_DNA"/>
</dbReference>
<dbReference type="AlphaFoldDB" id="A0A9Q3PZ02"/>
<dbReference type="OrthoDB" id="2516191at2759"/>
<name>A0A9Q3PZ02_9BASI</name>
<keyword evidence="3" id="KW-1185">Reference proteome</keyword>
<protein>
    <submittedName>
        <fullName evidence="2">Uncharacterized protein</fullName>
    </submittedName>
</protein>
<feature type="compositionally biased region" description="Polar residues" evidence="1">
    <location>
        <begin position="256"/>
        <end position="272"/>
    </location>
</feature>
<dbReference type="Proteomes" id="UP000765509">
    <property type="component" value="Unassembled WGS sequence"/>
</dbReference>
<sequence>RELVASICNKNQSQNTGTSYAMSNTHPSVPQNTSQITEDELSDSGTLKVKVTQLNQTNWVQWKFHMKNYLNGCGYGCLFHIPSEKEKVSTKYQHKNSAGLAILWTMVSEELQGIFLENDDLLFTAWNALGDACGKNSTVTICRALTQLTSLFYNPGSSLDHHIDTFLKLYASYKSLVGSSSTKMELSKEMAAAFFLQSLDRDKDLSSLFQNLYNVQPFDVMTITKRVALEQSRHDNISSEALFTTNQNQGNQGNQKKPSGSNKSPTTLNNSESDSKKLQNNKKKRRDKTGNQRESVSKRLEKLENLLLNNTLSTSANGN</sequence>
<feature type="region of interest" description="Disordered" evidence="1">
    <location>
        <begin position="243"/>
        <end position="296"/>
    </location>
</feature>
<comment type="caution">
    <text evidence="2">The sequence shown here is derived from an EMBL/GenBank/DDBJ whole genome shotgun (WGS) entry which is preliminary data.</text>
</comment>